<dbReference type="InterPro" id="IPR011698">
    <property type="entry name" value="GATase_3"/>
</dbReference>
<dbReference type="EMBL" id="JAQQAL010000033">
    <property type="protein sequence ID" value="MDC7227777.1"/>
    <property type="molecule type" value="Genomic_DNA"/>
</dbReference>
<dbReference type="Proteomes" id="UP001221217">
    <property type="component" value="Unassembled WGS sequence"/>
</dbReference>
<dbReference type="SUPFAM" id="SSF52540">
    <property type="entry name" value="P-loop containing nucleoside triphosphate hydrolases"/>
    <property type="match status" value="1"/>
</dbReference>
<dbReference type="PANTHER" id="PTHR21343">
    <property type="entry name" value="DETHIOBIOTIN SYNTHETASE"/>
    <property type="match status" value="1"/>
</dbReference>
<evidence type="ECO:0000256" key="3">
    <source>
        <dbReference type="ARBA" id="ARBA00022962"/>
    </source>
</evidence>
<comment type="caution">
    <text evidence="7">The sequence shown here is derived from an EMBL/GenBank/DDBJ whole genome shotgun (WGS) entry which is preliminary data.</text>
</comment>
<dbReference type="InterPro" id="IPR027417">
    <property type="entry name" value="P-loop_NTPase"/>
</dbReference>
<feature type="active site" description="Nucleophile" evidence="4">
    <location>
        <position position="340"/>
    </location>
</feature>
<dbReference type="Pfam" id="PF07685">
    <property type="entry name" value="GATase_3"/>
    <property type="match status" value="1"/>
</dbReference>
<dbReference type="GO" id="GO:0015420">
    <property type="term" value="F:ABC-type vitamin B12 transporter activity"/>
    <property type="evidence" value="ECO:0007669"/>
    <property type="project" value="UniProtKB-UniRule"/>
</dbReference>
<evidence type="ECO:0000313" key="7">
    <source>
        <dbReference type="EMBL" id="MDC7227777.1"/>
    </source>
</evidence>
<feature type="domain" description="CobQ/CobB/MinD/ParA nucleotide binding" evidence="5">
    <location>
        <begin position="5"/>
        <end position="234"/>
    </location>
</feature>
<dbReference type="Pfam" id="PF01656">
    <property type="entry name" value="CbiA"/>
    <property type="match status" value="1"/>
</dbReference>
<dbReference type="Gene3D" id="3.40.50.880">
    <property type="match status" value="1"/>
</dbReference>
<dbReference type="CDD" id="cd01750">
    <property type="entry name" value="GATase1_CobQ"/>
    <property type="match status" value="1"/>
</dbReference>
<dbReference type="HAMAP" id="MF_00028">
    <property type="entry name" value="CobQ"/>
    <property type="match status" value="1"/>
</dbReference>
<evidence type="ECO:0000259" key="5">
    <source>
        <dbReference type="Pfam" id="PF01656"/>
    </source>
</evidence>
<sequence>MAKTLMIQGTSSNVGKSLITAALCRIFKRKGVNVVPFKAQNMALNSFVTPEGHEIGRAQVVQAQAAGLSPHVDMNPILLKPEADSFSQVVLMGKPWKNLPAGEYYKESVELWAAVAGALERLHSRHELIVIEGAGSPAEINLNKYEIVNMRVARHLNAPVLLAGDIDRGGIFAQLYGTLELLKPEERKLVKGFIVNKFRGDVKLLEPGIDMLTELAGGVPTLGIVPYLRDIRLAQEDSVFLDENSESALRDGNAENTDAIDVAVIRLPHISNYDDFDPLQHEDGVRVRFVDRAKTLGAPDAVIIPGSKTTVADLNWLQDCGLADIIKGLSKAGVPVFGVCGGYQMLGTFIDDPEGIEGRRGRFTGLGLLPVETVFSGQKETAAGKAVVCGTGETVNGYEIHMGRSLLKDGAEPLLKKPDGSYDGCVSGNVCGTYFHGIFDNDDYRRTWLKSIGWRALPGKSFFSLREEELDRLADNFESALDMELLLRIIGF</sequence>
<keyword evidence="3 4" id="KW-0315">Glutamine amidotransferase</keyword>
<comment type="function">
    <text evidence="4">Catalyzes amidations at positions B, D, E, and G on adenosylcobyrinic A,C-diamide. NH(2) groups are provided by glutamine, and one molecule of ATP is hydrogenolyzed for each amidation.</text>
</comment>
<dbReference type="AlphaFoldDB" id="A0AAJ1MKH9"/>
<name>A0AAJ1MKH9_9SPIO</name>
<dbReference type="InterPro" id="IPR047045">
    <property type="entry name" value="CobQ_N"/>
</dbReference>
<feature type="active site" evidence="4">
    <location>
        <position position="436"/>
    </location>
</feature>
<keyword evidence="2 4" id="KW-0169">Cobalamin biosynthesis</keyword>
<dbReference type="GO" id="GO:0003824">
    <property type="term" value="F:catalytic activity"/>
    <property type="evidence" value="ECO:0007669"/>
    <property type="project" value="InterPro"/>
</dbReference>
<dbReference type="NCBIfam" id="NF001989">
    <property type="entry name" value="PRK00784.1"/>
    <property type="match status" value="1"/>
</dbReference>
<accession>A0AAJ1MKH9</accession>
<dbReference type="InterPro" id="IPR002586">
    <property type="entry name" value="CobQ/CobB/MinD/ParA_Nub-bd_dom"/>
</dbReference>
<dbReference type="NCBIfam" id="TIGR00313">
    <property type="entry name" value="cobQ"/>
    <property type="match status" value="1"/>
</dbReference>
<dbReference type="SUPFAM" id="SSF52317">
    <property type="entry name" value="Class I glutamine amidotransferase-like"/>
    <property type="match status" value="1"/>
</dbReference>
<organism evidence="7 8">
    <name type="scientific">Candidatus Thalassospirochaeta sargassi</name>
    <dbReference type="NCBI Taxonomy" id="3119039"/>
    <lineage>
        <taxon>Bacteria</taxon>
        <taxon>Pseudomonadati</taxon>
        <taxon>Spirochaetota</taxon>
        <taxon>Spirochaetia</taxon>
        <taxon>Spirochaetales</taxon>
        <taxon>Spirochaetaceae</taxon>
        <taxon>Candidatus Thalassospirochaeta</taxon>
    </lineage>
</organism>
<evidence type="ECO:0000256" key="4">
    <source>
        <dbReference type="HAMAP-Rule" id="MF_00028"/>
    </source>
</evidence>
<dbReference type="Gene3D" id="3.40.50.300">
    <property type="entry name" value="P-loop containing nucleotide triphosphate hydrolases"/>
    <property type="match status" value="1"/>
</dbReference>
<dbReference type="GO" id="GO:0009236">
    <property type="term" value="P:cobalamin biosynthetic process"/>
    <property type="evidence" value="ECO:0007669"/>
    <property type="project" value="UniProtKB-UniRule"/>
</dbReference>
<comment type="pathway">
    <text evidence="1 4">Cofactor biosynthesis; adenosylcobalamin biosynthesis.</text>
</comment>
<feature type="domain" description="CobB/CobQ-like glutamine amidotransferase" evidence="6">
    <location>
        <begin position="261"/>
        <end position="443"/>
    </location>
</feature>
<dbReference type="PROSITE" id="PS51274">
    <property type="entry name" value="GATASE_COBBQ"/>
    <property type="match status" value="1"/>
</dbReference>
<proteinExistence type="inferred from homology"/>
<evidence type="ECO:0000259" key="6">
    <source>
        <dbReference type="Pfam" id="PF07685"/>
    </source>
</evidence>
<evidence type="ECO:0000256" key="1">
    <source>
        <dbReference type="ARBA" id="ARBA00004953"/>
    </source>
</evidence>
<dbReference type="CDD" id="cd05389">
    <property type="entry name" value="CobQ_N"/>
    <property type="match status" value="1"/>
</dbReference>
<dbReference type="InterPro" id="IPR029062">
    <property type="entry name" value="Class_I_gatase-like"/>
</dbReference>
<comment type="similarity">
    <text evidence="4">Belongs to the CobB/CobQ family. CobQ subfamily.</text>
</comment>
<dbReference type="InterPro" id="IPR033949">
    <property type="entry name" value="CobQ_GATase1"/>
</dbReference>
<gene>
    <name evidence="4" type="primary">cobQ</name>
    <name evidence="7" type="ORF">PQJ61_13515</name>
</gene>
<evidence type="ECO:0000256" key="2">
    <source>
        <dbReference type="ARBA" id="ARBA00022573"/>
    </source>
</evidence>
<reference evidence="7 8" key="1">
    <citation type="submission" date="2022-12" db="EMBL/GenBank/DDBJ databases">
        <title>Metagenome assembled genome from gulf of manar.</title>
        <authorList>
            <person name="Kohli P."/>
            <person name="Pk S."/>
            <person name="Venkata Ramana C."/>
            <person name="Sasikala C."/>
        </authorList>
    </citation>
    <scope>NUCLEOTIDE SEQUENCE [LARGE SCALE GENOMIC DNA]</scope>
    <source>
        <strain evidence="7">JB008</strain>
    </source>
</reference>
<protein>
    <recommendedName>
        <fullName evidence="4">Cobyric acid synthase</fullName>
    </recommendedName>
</protein>
<dbReference type="PROSITE" id="PS51273">
    <property type="entry name" value="GATASE_TYPE_1"/>
    <property type="match status" value="1"/>
</dbReference>
<dbReference type="InterPro" id="IPR004459">
    <property type="entry name" value="CobQ_synth"/>
</dbReference>
<dbReference type="PANTHER" id="PTHR21343:SF1">
    <property type="entry name" value="COBYRIC ACID SYNTHASE"/>
    <property type="match status" value="1"/>
</dbReference>
<evidence type="ECO:0000313" key="8">
    <source>
        <dbReference type="Proteomes" id="UP001221217"/>
    </source>
</evidence>